<evidence type="ECO:0000256" key="8">
    <source>
        <dbReference type="ARBA" id="ARBA00055433"/>
    </source>
</evidence>
<evidence type="ECO:0000313" key="10">
    <source>
        <dbReference type="Proteomes" id="UP000199515"/>
    </source>
</evidence>
<evidence type="ECO:0000256" key="7">
    <source>
        <dbReference type="ARBA" id="ARBA00023033"/>
    </source>
</evidence>
<sequence length="402" mass="44808">MDEPVTTKKKCPFPFDADDLGALARTYGELREHDPVPEVTLPSGDTAYLITRYADAQAVLGDRRFSSDIGRPEAARLREGSDGNFTNPYIADRAWHLRWRKLLTRAFTPQQVETMRESVQAIAHELAEELAGRERPVDLLQAFAFQLPARGISELLGIPVLEQRQVRGWVDALATSREADLAERAEAGMAMWQYSLGLIADKRAHPGEHLIDRLIAVHDDEDGKLSEDELVMTIIALIVGNNENTARQLGQGMFLLLNHPDQLAELRADRSLLPGAIEEILRSTPVYTALPRFATEEVQLGEKVIPCNATVLVARDSAQHDERWIDEPHTFDIRRKTPTRHLAFGHGPSFCIGASFARLQMSCGFTALLDRFPDLALAVASEEVSWTYRLLGSGAKTIPVTW</sequence>
<dbReference type="OrthoDB" id="3218463at2"/>
<keyword evidence="6" id="KW-0408">Iron</keyword>
<dbReference type="SUPFAM" id="SSF48264">
    <property type="entry name" value="Cytochrome P450"/>
    <property type="match status" value="1"/>
</dbReference>
<dbReference type="InterPro" id="IPR001128">
    <property type="entry name" value="Cyt_P450"/>
</dbReference>
<dbReference type="GO" id="GO:0016705">
    <property type="term" value="F:oxidoreductase activity, acting on paired donors, with incorporation or reduction of molecular oxygen"/>
    <property type="evidence" value="ECO:0007669"/>
    <property type="project" value="InterPro"/>
</dbReference>
<dbReference type="PRINTS" id="PR00359">
    <property type="entry name" value="BP450"/>
</dbReference>
<dbReference type="GO" id="GO:0004497">
    <property type="term" value="F:monooxygenase activity"/>
    <property type="evidence" value="ECO:0007669"/>
    <property type="project" value="UniProtKB-KW"/>
</dbReference>
<accession>A0A1H3CQE2</accession>
<comment type="similarity">
    <text evidence="2">Belongs to the cytochrome P450 family.</text>
</comment>
<dbReference type="STRING" id="589385.SAMN05421504_103107"/>
<dbReference type="GO" id="GO:0020037">
    <property type="term" value="F:heme binding"/>
    <property type="evidence" value="ECO:0007669"/>
    <property type="project" value="InterPro"/>
</dbReference>
<comment type="pathway">
    <text evidence="1">Antibiotic biosynthesis; vancomycin biosynthesis.</text>
</comment>
<comment type="function">
    <text evidence="8">Involved in the coupling of aromatic side chains of the heptapeptide of vancomycin.</text>
</comment>
<keyword evidence="7" id="KW-0503">Monooxygenase</keyword>
<reference evidence="9 10" key="1">
    <citation type="submission" date="2016-10" db="EMBL/GenBank/DDBJ databases">
        <authorList>
            <person name="de Groot N.N."/>
        </authorList>
    </citation>
    <scope>NUCLEOTIDE SEQUENCE [LARGE SCALE GENOMIC DNA]</scope>
    <source>
        <strain evidence="9 10">CPCC 202699</strain>
    </source>
</reference>
<dbReference type="InterPro" id="IPR036396">
    <property type="entry name" value="Cyt_P450_sf"/>
</dbReference>
<dbReference type="Pfam" id="PF00067">
    <property type="entry name" value="p450"/>
    <property type="match status" value="1"/>
</dbReference>
<name>A0A1H3CQE2_9PSEU</name>
<keyword evidence="10" id="KW-1185">Reference proteome</keyword>
<evidence type="ECO:0000256" key="5">
    <source>
        <dbReference type="ARBA" id="ARBA00023002"/>
    </source>
</evidence>
<dbReference type="CDD" id="cd11031">
    <property type="entry name" value="Cyp158A-like"/>
    <property type="match status" value="1"/>
</dbReference>
<evidence type="ECO:0000256" key="4">
    <source>
        <dbReference type="ARBA" id="ARBA00022723"/>
    </source>
</evidence>
<dbReference type="PANTHER" id="PTHR46696:SF1">
    <property type="entry name" value="CYTOCHROME P450 YJIB-RELATED"/>
    <property type="match status" value="1"/>
</dbReference>
<evidence type="ECO:0000256" key="6">
    <source>
        <dbReference type="ARBA" id="ARBA00023004"/>
    </source>
</evidence>
<keyword evidence="4" id="KW-0479">Metal-binding</keyword>
<protein>
    <submittedName>
        <fullName evidence="9">Cytochrome P450</fullName>
    </submittedName>
</protein>
<dbReference type="PANTHER" id="PTHR46696">
    <property type="entry name" value="P450, PUTATIVE (EUROFUNG)-RELATED"/>
    <property type="match status" value="1"/>
</dbReference>
<dbReference type="GO" id="GO:0005506">
    <property type="term" value="F:iron ion binding"/>
    <property type="evidence" value="ECO:0007669"/>
    <property type="project" value="InterPro"/>
</dbReference>
<evidence type="ECO:0000256" key="2">
    <source>
        <dbReference type="ARBA" id="ARBA00010617"/>
    </source>
</evidence>
<dbReference type="RefSeq" id="WP_091289233.1">
    <property type="nucleotide sequence ID" value="NZ_FNON01000003.1"/>
</dbReference>
<keyword evidence="3" id="KW-0349">Heme</keyword>
<dbReference type="AlphaFoldDB" id="A0A1H3CQE2"/>
<dbReference type="InterPro" id="IPR002397">
    <property type="entry name" value="Cyt_P450_B"/>
</dbReference>
<keyword evidence="5" id="KW-0560">Oxidoreductase</keyword>
<dbReference type="EMBL" id="FNON01000003">
    <property type="protein sequence ID" value="SDX56118.1"/>
    <property type="molecule type" value="Genomic_DNA"/>
</dbReference>
<proteinExistence type="inferred from homology"/>
<dbReference type="Gene3D" id="1.10.630.10">
    <property type="entry name" value="Cytochrome P450"/>
    <property type="match status" value="1"/>
</dbReference>
<evidence type="ECO:0000256" key="3">
    <source>
        <dbReference type="ARBA" id="ARBA00022617"/>
    </source>
</evidence>
<evidence type="ECO:0000256" key="1">
    <source>
        <dbReference type="ARBA" id="ARBA00004660"/>
    </source>
</evidence>
<gene>
    <name evidence="9" type="ORF">SAMN05421504_103107</name>
</gene>
<organism evidence="9 10">
    <name type="scientific">Amycolatopsis xylanica</name>
    <dbReference type="NCBI Taxonomy" id="589385"/>
    <lineage>
        <taxon>Bacteria</taxon>
        <taxon>Bacillati</taxon>
        <taxon>Actinomycetota</taxon>
        <taxon>Actinomycetes</taxon>
        <taxon>Pseudonocardiales</taxon>
        <taxon>Pseudonocardiaceae</taxon>
        <taxon>Amycolatopsis</taxon>
    </lineage>
</organism>
<dbReference type="Proteomes" id="UP000199515">
    <property type="component" value="Unassembled WGS sequence"/>
</dbReference>
<dbReference type="FunFam" id="1.10.630.10:FF:000018">
    <property type="entry name" value="Cytochrome P450 monooxygenase"/>
    <property type="match status" value="1"/>
</dbReference>
<evidence type="ECO:0000313" key="9">
    <source>
        <dbReference type="EMBL" id="SDX56118.1"/>
    </source>
</evidence>